<reference evidence="2 3" key="1">
    <citation type="journal article" date="2018" name="Nat. Ecol. Evol.">
        <title>Genomic signatures of mitonuclear coevolution across populations of Tigriopus californicus.</title>
        <authorList>
            <person name="Barreto F.S."/>
            <person name="Watson E.T."/>
            <person name="Lima T.G."/>
            <person name="Willett C.S."/>
            <person name="Edmands S."/>
            <person name="Li W."/>
            <person name="Burton R.S."/>
        </authorList>
    </citation>
    <scope>NUCLEOTIDE SEQUENCE [LARGE SCALE GENOMIC DNA]</scope>
    <source>
        <strain evidence="2 3">San Diego</strain>
    </source>
</reference>
<evidence type="ECO:0000256" key="1">
    <source>
        <dbReference type="SAM" id="MobiDB-lite"/>
    </source>
</evidence>
<evidence type="ECO:0000313" key="3">
    <source>
        <dbReference type="Proteomes" id="UP000318571"/>
    </source>
</evidence>
<dbReference type="AlphaFoldDB" id="A0A553PTH8"/>
<feature type="compositionally biased region" description="Polar residues" evidence="1">
    <location>
        <begin position="63"/>
        <end position="77"/>
    </location>
</feature>
<evidence type="ECO:0000313" key="2">
    <source>
        <dbReference type="EMBL" id="TRY80985.1"/>
    </source>
</evidence>
<keyword evidence="3" id="KW-1185">Reference proteome</keyword>
<dbReference type="EMBL" id="VCGU01000001">
    <property type="protein sequence ID" value="TRY80985.1"/>
    <property type="molecule type" value="Genomic_DNA"/>
</dbReference>
<dbReference type="Proteomes" id="UP000318571">
    <property type="component" value="Chromosome 12"/>
</dbReference>
<gene>
    <name evidence="2" type="ORF">TCAL_15507</name>
</gene>
<protein>
    <submittedName>
        <fullName evidence="2">Uncharacterized protein</fullName>
    </submittedName>
</protein>
<name>A0A553PTH8_TIGCA</name>
<proteinExistence type="predicted"/>
<accession>A0A553PTH8</accession>
<sequence length="120" mass="13665">MASLAKEADLVNMSIDQIQAFRLVSSVYADEKLKKKLLELENRHSKRQFLHQRSHQLHPTEVNRVTSQSQEMGNNKPKSGKARSWAELDGRFTCCGVKDHKAAQCPRKSSICNKMDARVI</sequence>
<organism evidence="2 3">
    <name type="scientific">Tigriopus californicus</name>
    <name type="common">Marine copepod</name>
    <dbReference type="NCBI Taxonomy" id="6832"/>
    <lineage>
        <taxon>Eukaryota</taxon>
        <taxon>Metazoa</taxon>
        <taxon>Ecdysozoa</taxon>
        <taxon>Arthropoda</taxon>
        <taxon>Crustacea</taxon>
        <taxon>Multicrustacea</taxon>
        <taxon>Hexanauplia</taxon>
        <taxon>Copepoda</taxon>
        <taxon>Harpacticoida</taxon>
        <taxon>Harpacticidae</taxon>
        <taxon>Tigriopus</taxon>
    </lineage>
</organism>
<feature type="region of interest" description="Disordered" evidence="1">
    <location>
        <begin position="48"/>
        <end position="83"/>
    </location>
</feature>
<comment type="caution">
    <text evidence="2">The sequence shown here is derived from an EMBL/GenBank/DDBJ whole genome shotgun (WGS) entry which is preliminary data.</text>
</comment>